<proteinExistence type="predicted"/>
<name>A0AA42C7M5_9BACT</name>
<dbReference type="Gene3D" id="3.40.50.300">
    <property type="entry name" value="P-loop containing nucleotide triphosphate hydrolases"/>
    <property type="match status" value="1"/>
</dbReference>
<dbReference type="SUPFAM" id="SSF52540">
    <property type="entry name" value="P-loop containing nucleoside triphosphate hydrolases"/>
    <property type="match status" value="1"/>
</dbReference>
<organism evidence="2 3">
    <name type="scientific">Gaoshiqia sediminis</name>
    <dbReference type="NCBI Taxonomy" id="2986998"/>
    <lineage>
        <taxon>Bacteria</taxon>
        <taxon>Pseudomonadati</taxon>
        <taxon>Bacteroidota</taxon>
        <taxon>Bacteroidia</taxon>
        <taxon>Marinilabiliales</taxon>
        <taxon>Prolixibacteraceae</taxon>
        <taxon>Gaoshiqia</taxon>
    </lineage>
</organism>
<dbReference type="AlphaFoldDB" id="A0AA42C7M5"/>
<feature type="domain" description="NadR/Ttd14 AAA" evidence="1">
    <location>
        <begin position="5"/>
        <end position="159"/>
    </location>
</feature>
<dbReference type="GO" id="GO:0005524">
    <property type="term" value="F:ATP binding"/>
    <property type="evidence" value="ECO:0007669"/>
    <property type="project" value="UniProtKB-KW"/>
</dbReference>
<evidence type="ECO:0000259" key="1">
    <source>
        <dbReference type="Pfam" id="PF13521"/>
    </source>
</evidence>
<evidence type="ECO:0000313" key="3">
    <source>
        <dbReference type="Proteomes" id="UP001163821"/>
    </source>
</evidence>
<dbReference type="InterPro" id="IPR038727">
    <property type="entry name" value="NadR/Ttd14_AAA_dom"/>
</dbReference>
<dbReference type="PANTHER" id="PTHR37512">
    <property type="entry name" value="TRIFUNCTIONAL NAD BIOSYNTHESIS/REGULATOR PROTEIN NADR"/>
    <property type="match status" value="1"/>
</dbReference>
<dbReference type="CDD" id="cd02019">
    <property type="entry name" value="NK"/>
    <property type="match status" value="1"/>
</dbReference>
<dbReference type="InterPro" id="IPR052735">
    <property type="entry name" value="NAD_biosynth-regulator"/>
</dbReference>
<gene>
    <name evidence="2" type="ORF">N2K84_03295</name>
</gene>
<reference evidence="2" key="1">
    <citation type="submission" date="2022-10" db="EMBL/GenBank/DDBJ databases">
        <title>Gaoshiqiia sediminis gen. nov., sp. nov., isolated from coastal sediment.</title>
        <authorList>
            <person name="Yu W.X."/>
            <person name="Mu D.S."/>
            <person name="Du J.Z."/>
            <person name="Liang Y.Q."/>
        </authorList>
    </citation>
    <scope>NUCLEOTIDE SEQUENCE</scope>
    <source>
        <strain evidence="2">A06</strain>
    </source>
</reference>
<sequence length="171" mass="20065">MKKIIAVTGPESTAKSTLTKELASCFHALSFSEYAREYLAEKGHDYTYNDVEEIAREQLRQYKLARQSTAEMVIFDTWLIITKVWFEWVYQRTPGWLEQAIRENPVDLYLLCKPDIPWEPDPLREHGGDERERLFQLYKNELTSRGFRFAEIGGMGEERIQQAIQAVKEII</sequence>
<dbReference type="EMBL" id="JAPAAF010000003">
    <property type="protein sequence ID" value="MCW0481741.1"/>
    <property type="molecule type" value="Genomic_DNA"/>
</dbReference>
<keyword evidence="2" id="KW-0067">ATP-binding</keyword>
<comment type="caution">
    <text evidence="2">The sequence shown here is derived from an EMBL/GenBank/DDBJ whole genome shotgun (WGS) entry which is preliminary data.</text>
</comment>
<dbReference type="InterPro" id="IPR027417">
    <property type="entry name" value="P-loop_NTPase"/>
</dbReference>
<dbReference type="RefSeq" id="WP_282590351.1">
    <property type="nucleotide sequence ID" value="NZ_JAPAAF010000003.1"/>
</dbReference>
<accession>A0AA42C7M5</accession>
<dbReference type="PANTHER" id="PTHR37512:SF1">
    <property type="entry name" value="NADR_TTD14 AAA DOMAIN-CONTAINING PROTEIN"/>
    <property type="match status" value="1"/>
</dbReference>
<keyword evidence="2" id="KW-0547">Nucleotide-binding</keyword>
<keyword evidence="3" id="KW-1185">Reference proteome</keyword>
<protein>
    <submittedName>
        <fullName evidence="2">ATP-binding protein</fullName>
    </submittedName>
</protein>
<evidence type="ECO:0000313" key="2">
    <source>
        <dbReference type="EMBL" id="MCW0481741.1"/>
    </source>
</evidence>
<dbReference type="Pfam" id="PF13521">
    <property type="entry name" value="AAA_28"/>
    <property type="match status" value="1"/>
</dbReference>
<dbReference type="Proteomes" id="UP001163821">
    <property type="component" value="Unassembled WGS sequence"/>
</dbReference>